<feature type="region of interest" description="Disordered" evidence="1">
    <location>
        <begin position="1"/>
        <end position="20"/>
    </location>
</feature>
<proteinExistence type="predicted"/>
<protein>
    <submittedName>
        <fullName evidence="2">Unannotated protein</fullName>
    </submittedName>
</protein>
<dbReference type="AlphaFoldDB" id="A0A6J7MHM4"/>
<organism evidence="2">
    <name type="scientific">freshwater metagenome</name>
    <dbReference type="NCBI Taxonomy" id="449393"/>
    <lineage>
        <taxon>unclassified sequences</taxon>
        <taxon>metagenomes</taxon>
        <taxon>ecological metagenomes</taxon>
    </lineage>
</organism>
<dbReference type="EMBL" id="CAFBON010000022">
    <property type="protein sequence ID" value="CAB4977963.1"/>
    <property type="molecule type" value="Genomic_DNA"/>
</dbReference>
<reference evidence="2" key="1">
    <citation type="submission" date="2020-05" db="EMBL/GenBank/DDBJ databases">
        <authorList>
            <person name="Chiriac C."/>
            <person name="Salcher M."/>
            <person name="Ghai R."/>
            <person name="Kavagutti S V."/>
        </authorList>
    </citation>
    <scope>NUCLEOTIDE SEQUENCE</scope>
</reference>
<evidence type="ECO:0000313" key="2">
    <source>
        <dbReference type="EMBL" id="CAB4977963.1"/>
    </source>
</evidence>
<evidence type="ECO:0000256" key="1">
    <source>
        <dbReference type="SAM" id="MobiDB-lite"/>
    </source>
</evidence>
<gene>
    <name evidence="2" type="ORF">UFOPK3954_00356</name>
</gene>
<accession>A0A6J7MHM4</accession>
<name>A0A6J7MHM4_9ZZZZ</name>
<sequence length="103" mass="11082">MWMDHDPFDSSEAEPVSVPSSVAQSTAFDVADQSAWHGLPEAELRSITVVPSMTTLPYVLHSNPIWYAVPDTSGTLSIPSHDAMKWSVTSVAGPPEAPQSMNT</sequence>